<gene>
    <name evidence="4" type="ORF">M9Y10_003175</name>
</gene>
<dbReference type="PANTHER" id="PTHR24198">
    <property type="entry name" value="ANKYRIN REPEAT AND PROTEIN KINASE DOMAIN-CONTAINING PROTEIN"/>
    <property type="match status" value="1"/>
</dbReference>
<organism evidence="4 5">
    <name type="scientific">Tritrichomonas musculus</name>
    <dbReference type="NCBI Taxonomy" id="1915356"/>
    <lineage>
        <taxon>Eukaryota</taxon>
        <taxon>Metamonada</taxon>
        <taxon>Parabasalia</taxon>
        <taxon>Tritrichomonadida</taxon>
        <taxon>Tritrichomonadidae</taxon>
        <taxon>Tritrichomonas</taxon>
    </lineage>
</organism>
<dbReference type="InterPro" id="IPR002110">
    <property type="entry name" value="Ankyrin_rpt"/>
</dbReference>
<evidence type="ECO:0000256" key="1">
    <source>
        <dbReference type="ARBA" id="ARBA00022737"/>
    </source>
</evidence>
<keyword evidence="5" id="KW-1185">Reference proteome</keyword>
<sequence>MADVVLSLINHPKFDPDDSNLNLAFLISKDNQTILNYLYSNKSLDINYLEKCSIVHPFDSNTKISLIETNLTFAVRENQMIKFNLIISHPSFDPTKSHLNNALLPSISSSKTEITNKLLDHVQDVNIQFSNGKTLFYSFFEIQRYDVLIILISNQDFIIDNNFILFYFIQFLSSNNKFSLELLEKLVDYDEKHNHCIDFKNPFYQGHSFYCLIDTCNDKFVKIIQFLIDHNADPNQPDEMGRYQLEYALYIKSYSYVKALIDSKKIDFSIKIHGETYLHLAAKSSKKILKLILDQNLIDINTTDDSGDTPYATAMKRNHIHNAHLLERRANPNNKSNISSSNSDDYDEEDGEILSRILDLLIELDVSTKIYNNYTEMTTKLSDINKISERKKLIAEIQDLFNKANIFETPFNNNDDLSEINNLEFLYDNSIDNIIQSDNHDDFLLLKIQKLFNDIKKN</sequence>
<dbReference type="EMBL" id="JAPFFF010000010">
    <property type="protein sequence ID" value="KAK8880499.1"/>
    <property type="molecule type" value="Genomic_DNA"/>
</dbReference>
<evidence type="ECO:0000256" key="3">
    <source>
        <dbReference type="SAM" id="MobiDB-lite"/>
    </source>
</evidence>
<comment type="caution">
    <text evidence="4">The sequence shown here is derived from an EMBL/GenBank/DDBJ whole genome shotgun (WGS) entry which is preliminary data.</text>
</comment>
<keyword evidence="1" id="KW-0677">Repeat</keyword>
<dbReference type="Gene3D" id="1.25.40.20">
    <property type="entry name" value="Ankyrin repeat-containing domain"/>
    <property type="match status" value="1"/>
</dbReference>
<evidence type="ECO:0000313" key="4">
    <source>
        <dbReference type="EMBL" id="KAK8880499.1"/>
    </source>
</evidence>
<protein>
    <recommendedName>
        <fullName evidence="6">Ankyrin repeat protein</fullName>
    </recommendedName>
</protein>
<dbReference type="Proteomes" id="UP001470230">
    <property type="component" value="Unassembled WGS sequence"/>
</dbReference>
<evidence type="ECO:0000313" key="5">
    <source>
        <dbReference type="Proteomes" id="UP001470230"/>
    </source>
</evidence>
<evidence type="ECO:0008006" key="6">
    <source>
        <dbReference type="Google" id="ProtNLM"/>
    </source>
</evidence>
<proteinExistence type="predicted"/>
<feature type="compositionally biased region" description="Low complexity" evidence="3">
    <location>
        <begin position="331"/>
        <end position="343"/>
    </location>
</feature>
<dbReference type="PANTHER" id="PTHR24198:SF165">
    <property type="entry name" value="ANKYRIN REPEAT-CONTAINING PROTEIN-RELATED"/>
    <property type="match status" value="1"/>
</dbReference>
<evidence type="ECO:0000256" key="2">
    <source>
        <dbReference type="ARBA" id="ARBA00023043"/>
    </source>
</evidence>
<feature type="region of interest" description="Disordered" evidence="3">
    <location>
        <begin position="324"/>
        <end position="348"/>
    </location>
</feature>
<keyword evidence="2" id="KW-0040">ANK repeat</keyword>
<dbReference type="InterPro" id="IPR036770">
    <property type="entry name" value="Ankyrin_rpt-contain_sf"/>
</dbReference>
<accession>A0ABR2JNT3</accession>
<name>A0ABR2JNT3_9EUKA</name>
<dbReference type="SMART" id="SM00248">
    <property type="entry name" value="ANK"/>
    <property type="match status" value="7"/>
</dbReference>
<reference evidence="4 5" key="1">
    <citation type="submission" date="2024-04" db="EMBL/GenBank/DDBJ databases">
        <title>Tritrichomonas musculus Genome.</title>
        <authorList>
            <person name="Alves-Ferreira E."/>
            <person name="Grigg M."/>
            <person name="Lorenzi H."/>
            <person name="Galac M."/>
        </authorList>
    </citation>
    <scope>NUCLEOTIDE SEQUENCE [LARGE SCALE GENOMIC DNA]</scope>
    <source>
        <strain evidence="4 5">EAF2021</strain>
    </source>
</reference>
<dbReference type="SUPFAM" id="SSF48403">
    <property type="entry name" value="Ankyrin repeat"/>
    <property type="match status" value="1"/>
</dbReference>
<dbReference type="Pfam" id="PF00023">
    <property type="entry name" value="Ank"/>
    <property type="match status" value="1"/>
</dbReference>